<dbReference type="PRINTS" id="PR00868">
    <property type="entry name" value="DNAPOLI"/>
</dbReference>
<evidence type="ECO:0000256" key="6">
    <source>
        <dbReference type="ARBA" id="ARBA00022705"/>
    </source>
</evidence>
<comment type="similarity">
    <text evidence="1">Belongs to the DNA polymerase type-A family.</text>
</comment>
<keyword evidence="6" id="KW-0235">DNA replication</keyword>
<dbReference type="EMBL" id="CP001229">
    <property type="protein sequence ID" value="ACN98330.1"/>
    <property type="molecule type" value="Genomic_DNA"/>
</dbReference>
<dbReference type="NCBIfam" id="NF011540">
    <property type="entry name" value="PRK14975.1-4"/>
    <property type="match status" value="1"/>
</dbReference>
<evidence type="ECO:0000256" key="5">
    <source>
        <dbReference type="ARBA" id="ARBA00022695"/>
    </source>
</evidence>
<dbReference type="PROSITE" id="PS00447">
    <property type="entry name" value="DNA_POLYMERASE_A"/>
    <property type="match status" value="1"/>
</dbReference>
<keyword evidence="4 12" id="KW-0808">Transferase</keyword>
<name>C1DU95_SULAA</name>
<dbReference type="Gene3D" id="3.30.70.370">
    <property type="match status" value="1"/>
</dbReference>
<dbReference type="InterPro" id="IPR002298">
    <property type="entry name" value="DNA_polymerase_A"/>
</dbReference>
<evidence type="ECO:0000259" key="11">
    <source>
        <dbReference type="SMART" id="SM00482"/>
    </source>
</evidence>
<accession>C1DU95</accession>
<dbReference type="Gene3D" id="1.20.1060.10">
    <property type="entry name" value="Taq DNA Polymerase, Chain T, domain 4"/>
    <property type="match status" value="1"/>
</dbReference>
<dbReference type="OrthoDB" id="9806424at2"/>
<dbReference type="GO" id="GO:0008408">
    <property type="term" value="F:3'-5' exonuclease activity"/>
    <property type="evidence" value="ECO:0007669"/>
    <property type="project" value="InterPro"/>
</dbReference>
<evidence type="ECO:0000256" key="1">
    <source>
        <dbReference type="ARBA" id="ARBA00007705"/>
    </source>
</evidence>
<dbReference type="Pfam" id="PF01612">
    <property type="entry name" value="DNA_pol_A_exo1"/>
    <property type="match status" value="1"/>
</dbReference>
<dbReference type="HOGENOM" id="CLU_004675_2_6_0"/>
<feature type="domain" description="3'-5' exonuclease" evidence="10">
    <location>
        <begin position="2"/>
        <end position="179"/>
    </location>
</feature>
<dbReference type="GO" id="GO:0003677">
    <property type="term" value="F:DNA binding"/>
    <property type="evidence" value="ECO:0007669"/>
    <property type="project" value="UniProtKB-KW"/>
</dbReference>
<dbReference type="SMART" id="SM00482">
    <property type="entry name" value="POLAc"/>
    <property type="match status" value="1"/>
</dbReference>
<dbReference type="InterPro" id="IPR001098">
    <property type="entry name" value="DNA-dir_DNA_pol_A_palm_dom"/>
</dbReference>
<dbReference type="Proteomes" id="UP000001369">
    <property type="component" value="Chromosome"/>
</dbReference>
<reference evidence="12 13" key="1">
    <citation type="journal article" date="2009" name="J. Bacteriol.">
        <title>Complete and draft genome sequences of six members of the Aquificales.</title>
        <authorList>
            <person name="Reysenbach A.L."/>
            <person name="Hamamura N."/>
            <person name="Podar M."/>
            <person name="Griffiths E."/>
            <person name="Ferreira S."/>
            <person name="Hochstein R."/>
            <person name="Heidelberg J."/>
            <person name="Johnson J."/>
            <person name="Mead D."/>
            <person name="Pohorille A."/>
            <person name="Sarmiento M."/>
            <person name="Schweighofer K."/>
            <person name="Seshadri R."/>
            <person name="Voytek M.A."/>
        </authorList>
    </citation>
    <scope>NUCLEOTIDE SEQUENCE [LARGE SCALE GENOMIC DNA]</scope>
    <source>
        <strain evidence="13">Az-Fu1 / DSM 15241 / OCM 825</strain>
    </source>
</reference>
<dbReference type="InterPro" id="IPR012337">
    <property type="entry name" value="RNaseH-like_sf"/>
</dbReference>
<keyword evidence="13" id="KW-1185">Reference proteome</keyword>
<evidence type="ECO:0000313" key="12">
    <source>
        <dbReference type="EMBL" id="ACN98330.1"/>
    </source>
</evidence>
<dbReference type="Gene3D" id="1.10.150.20">
    <property type="entry name" value="5' to 3' exonuclease, C-terminal subdomain"/>
    <property type="match status" value="1"/>
</dbReference>
<keyword evidence="5 12" id="KW-0548">Nucleotidyltransferase</keyword>
<sequence>MVNYITQSKELTALKEKLKDLPYVYLDTEVAVKDFEKVDYFNDKVRLIQIGTQEDIFVIDAFKVERDTLKEFLKEVLESKGIVGHNLKFDLKFLATNFDVYPKVVFDTFIASKILAKGDNSQKHSLSAVAVRLTDEEVDKTYQTSPWWVENLTKEQIEYSAKDIEVLRSIFREQVVRLNEEQTHLKSSGETYKVFGVVNPVAALEMAFLPCLVSIELSGIPIDEKQLSNLIKNSKTTFQNLYIEFKRKYYIDPFSPQQVANFLTKKLGLKLPKTEKGSFSSQDVHLKPYEDKPEVKTLLSIRYEKKTLDKLEELSKYVKNSRVYGEFKQIGASTGRMSSYKPNLQNIPKNLKSIFRAPDGYLFIIADYSQIELRIAAEYTKDKSMIKAFQEKKDLHKLTASVITGKDYQEITKEERNLAKAINFGLIYGISPKSLVEYAKNNYDIDITLSQAKTFHENFFNFYPKFKEWHENVKNYLEKHKFIQVETLLGRKLIAYKFTDAVNYPIQGSGSDLLKMAVVLFYKSLLDLDAKVVNLVHDEIVVEVKQEDVDKVQEILSQSMEKAGRYLLKEVPVEFEINVSKSWSKE</sequence>
<dbReference type="InterPro" id="IPR019760">
    <property type="entry name" value="DNA-dir_DNA_pol_A_CS"/>
</dbReference>
<evidence type="ECO:0000256" key="4">
    <source>
        <dbReference type="ARBA" id="ARBA00022679"/>
    </source>
</evidence>
<evidence type="ECO:0000256" key="3">
    <source>
        <dbReference type="ARBA" id="ARBA00020311"/>
    </source>
</evidence>
<dbReference type="SUPFAM" id="SSF53098">
    <property type="entry name" value="Ribonuclease H-like"/>
    <property type="match status" value="1"/>
</dbReference>
<keyword evidence="8" id="KW-0238">DNA-binding</keyword>
<proteinExistence type="inferred from homology"/>
<dbReference type="KEGG" id="saf:SULAZ_0697"/>
<dbReference type="CDD" id="cd08639">
    <property type="entry name" value="DNA_pol_A_Aquificae_like"/>
    <property type="match status" value="1"/>
</dbReference>
<evidence type="ECO:0000256" key="8">
    <source>
        <dbReference type="ARBA" id="ARBA00023125"/>
    </source>
</evidence>
<dbReference type="Gene3D" id="3.30.420.10">
    <property type="entry name" value="Ribonuclease H-like superfamily/Ribonuclease H"/>
    <property type="match status" value="1"/>
</dbReference>
<dbReference type="GO" id="GO:0003887">
    <property type="term" value="F:DNA-directed DNA polymerase activity"/>
    <property type="evidence" value="ECO:0007669"/>
    <property type="project" value="UniProtKB-KW"/>
</dbReference>
<dbReference type="AlphaFoldDB" id="C1DU95"/>
<dbReference type="PANTHER" id="PTHR10133:SF27">
    <property type="entry name" value="DNA POLYMERASE NU"/>
    <property type="match status" value="1"/>
</dbReference>
<dbReference type="EC" id="2.7.7.7" evidence="2"/>
<evidence type="ECO:0000256" key="9">
    <source>
        <dbReference type="ARBA" id="ARBA00049244"/>
    </source>
</evidence>
<evidence type="ECO:0000313" key="13">
    <source>
        <dbReference type="Proteomes" id="UP000001369"/>
    </source>
</evidence>
<dbReference type="InterPro" id="IPR036397">
    <property type="entry name" value="RNaseH_sf"/>
</dbReference>
<dbReference type="SMART" id="SM00474">
    <property type="entry name" value="35EXOc"/>
    <property type="match status" value="1"/>
</dbReference>
<keyword evidence="7" id="KW-0239">DNA-directed DNA polymerase</keyword>
<dbReference type="Pfam" id="PF00476">
    <property type="entry name" value="DNA_pol_A"/>
    <property type="match status" value="1"/>
</dbReference>
<dbReference type="GO" id="GO:0006261">
    <property type="term" value="P:DNA-templated DNA replication"/>
    <property type="evidence" value="ECO:0007669"/>
    <property type="project" value="InterPro"/>
</dbReference>
<dbReference type="STRING" id="204536.SULAZ_0697"/>
<organism evidence="12 13">
    <name type="scientific">Sulfurihydrogenibium azorense (strain DSM 15241 / OCM 825 / Az-Fu1)</name>
    <dbReference type="NCBI Taxonomy" id="204536"/>
    <lineage>
        <taxon>Bacteria</taxon>
        <taxon>Pseudomonadati</taxon>
        <taxon>Aquificota</taxon>
        <taxon>Aquificia</taxon>
        <taxon>Aquificales</taxon>
        <taxon>Hydrogenothermaceae</taxon>
        <taxon>Sulfurihydrogenibium</taxon>
    </lineage>
</organism>
<dbReference type="SUPFAM" id="SSF56672">
    <property type="entry name" value="DNA/RNA polymerases"/>
    <property type="match status" value="1"/>
</dbReference>
<evidence type="ECO:0000256" key="7">
    <source>
        <dbReference type="ARBA" id="ARBA00022932"/>
    </source>
</evidence>
<gene>
    <name evidence="12" type="ordered locus">SULAZ_0697</name>
</gene>
<dbReference type="RefSeq" id="WP_012673655.1">
    <property type="nucleotide sequence ID" value="NC_012438.1"/>
</dbReference>
<dbReference type="PANTHER" id="PTHR10133">
    <property type="entry name" value="DNA POLYMERASE I"/>
    <property type="match status" value="1"/>
</dbReference>
<dbReference type="eggNOG" id="COG0749">
    <property type="taxonomic scope" value="Bacteria"/>
</dbReference>
<dbReference type="InterPro" id="IPR043502">
    <property type="entry name" value="DNA/RNA_pol_sf"/>
</dbReference>
<feature type="domain" description="DNA-directed DNA polymerase family A palm" evidence="11">
    <location>
        <begin position="348"/>
        <end position="548"/>
    </location>
</feature>
<comment type="catalytic activity">
    <reaction evidence="9">
        <text>DNA(n) + a 2'-deoxyribonucleoside 5'-triphosphate = DNA(n+1) + diphosphate</text>
        <dbReference type="Rhea" id="RHEA:22508"/>
        <dbReference type="Rhea" id="RHEA-COMP:17339"/>
        <dbReference type="Rhea" id="RHEA-COMP:17340"/>
        <dbReference type="ChEBI" id="CHEBI:33019"/>
        <dbReference type="ChEBI" id="CHEBI:61560"/>
        <dbReference type="ChEBI" id="CHEBI:173112"/>
        <dbReference type="EC" id="2.7.7.7"/>
    </reaction>
</comment>
<evidence type="ECO:0000259" key="10">
    <source>
        <dbReference type="SMART" id="SM00474"/>
    </source>
</evidence>
<dbReference type="InterPro" id="IPR002562">
    <property type="entry name" value="3'-5'_exonuclease_dom"/>
</dbReference>
<dbReference type="GO" id="GO:0006302">
    <property type="term" value="P:double-strand break repair"/>
    <property type="evidence" value="ECO:0007669"/>
    <property type="project" value="TreeGrafter"/>
</dbReference>
<protein>
    <recommendedName>
        <fullName evidence="3">DNA polymerase I</fullName>
        <ecNumber evidence="2">2.7.7.7</ecNumber>
    </recommendedName>
</protein>
<evidence type="ECO:0000256" key="2">
    <source>
        <dbReference type="ARBA" id="ARBA00012417"/>
    </source>
</evidence>